<evidence type="ECO:0000313" key="2">
    <source>
        <dbReference type="EMBL" id="OXG18435.1"/>
    </source>
</evidence>
<evidence type="ECO:0000313" key="3">
    <source>
        <dbReference type="Proteomes" id="UP000199727"/>
    </source>
</evidence>
<protein>
    <recommendedName>
        <fullName evidence="1">Large ribosomal subunit protein mL59 domain-containing protein</fullName>
    </recommendedName>
</protein>
<gene>
    <name evidence="2" type="ORF">C361_04560</name>
</gene>
<sequence length="212" mass="24169">MVRSPPHHQKLTSTMPSFPTRLFATSSRLGAELAAGHATHIPASNLPPVLYRRIAKHISQLRAAGETTQTVSIPNPFLLHHSTEKATYAARESYSWHKPQISPRRQKQLLQFYPAEELPVSALNPQSEKRSVVWEDGTIVTWAGKIKEKTQKVKQGPYAGRKIMFKGHQDERKRPQKLAERQERLDGMVKRIADWRKNKADEKVKGRPSLPF</sequence>
<dbReference type="InterPro" id="IPR040922">
    <property type="entry name" value="Ribosomal_mL59_dom"/>
</dbReference>
<name>A0A854Q9C0_CRYNE</name>
<reference evidence="2 3" key="1">
    <citation type="submission" date="2017-06" db="EMBL/GenBank/DDBJ databases">
        <title>Global population genomics of the pathogenic fungus Cryptococcus neoformans var. grubii.</title>
        <authorList>
            <person name="Cuomo C."/>
            <person name="Litvintseva A."/>
            <person name="Chen Y."/>
            <person name="Young S."/>
            <person name="Zeng Q."/>
            <person name="Chapman S."/>
            <person name="Gujja S."/>
            <person name="Saif S."/>
            <person name="Birren B."/>
        </authorList>
    </citation>
    <scope>NUCLEOTIDE SEQUENCE [LARGE SCALE GENOMIC DNA]</scope>
    <source>
        <strain evidence="2 3">Tu259-1</strain>
    </source>
</reference>
<dbReference type="InterPro" id="IPR037507">
    <property type="entry name" value="Ribosomal_mL59"/>
</dbReference>
<dbReference type="GO" id="GO:0005762">
    <property type="term" value="C:mitochondrial large ribosomal subunit"/>
    <property type="evidence" value="ECO:0007669"/>
    <property type="project" value="InterPro"/>
</dbReference>
<proteinExistence type="predicted"/>
<comment type="caution">
    <text evidence="2">The sequence shown here is derived from an EMBL/GenBank/DDBJ whole genome shotgun (WGS) entry which is preliminary data.</text>
</comment>
<organism evidence="2 3">
    <name type="scientific">Cryptococcus neoformans Tu259-1</name>
    <dbReference type="NCBI Taxonomy" id="1230072"/>
    <lineage>
        <taxon>Eukaryota</taxon>
        <taxon>Fungi</taxon>
        <taxon>Dikarya</taxon>
        <taxon>Basidiomycota</taxon>
        <taxon>Agaricomycotina</taxon>
        <taxon>Tremellomycetes</taxon>
        <taxon>Tremellales</taxon>
        <taxon>Cryptococcaceae</taxon>
        <taxon>Cryptococcus</taxon>
        <taxon>Cryptococcus neoformans species complex</taxon>
    </lineage>
</organism>
<dbReference type="GO" id="GO:0003735">
    <property type="term" value="F:structural constituent of ribosome"/>
    <property type="evidence" value="ECO:0007669"/>
    <property type="project" value="InterPro"/>
</dbReference>
<dbReference type="EMBL" id="AMKT01000056">
    <property type="protein sequence ID" value="OXG18435.1"/>
    <property type="molecule type" value="Genomic_DNA"/>
</dbReference>
<feature type="domain" description="Large ribosomal subunit protein mL59" evidence="1">
    <location>
        <begin position="58"/>
        <end position="197"/>
    </location>
</feature>
<accession>A0A854Q9C0</accession>
<dbReference type="PANTHER" id="PTHR28041">
    <property type="entry name" value="54S RIBOSOMAL PROTEIN L25, MITOCHONDRIAL"/>
    <property type="match status" value="1"/>
</dbReference>
<dbReference type="PANTHER" id="PTHR28041:SF1">
    <property type="entry name" value="LARGE RIBOSOMAL SUBUNIT PROTEIN ML59"/>
    <property type="match status" value="1"/>
</dbReference>
<evidence type="ECO:0000259" key="1">
    <source>
        <dbReference type="Pfam" id="PF18126"/>
    </source>
</evidence>
<dbReference type="Pfam" id="PF18126">
    <property type="entry name" value="Mitoc_mL59"/>
    <property type="match status" value="1"/>
</dbReference>
<dbReference type="AlphaFoldDB" id="A0A854Q9C0"/>
<dbReference type="Proteomes" id="UP000199727">
    <property type="component" value="Unassembled WGS sequence"/>
</dbReference>